<evidence type="ECO:0000256" key="1">
    <source>
        <dbReference type="ARBA" id="ARBA00004123"/>
    </source>
</evidence>
<dbReference type="OrthoDB" id="6358435at2759"/>
<gene>
    <name evidence="15" type="primary">ABRAXAS1</name>
</gene>
<dbReference type="Ensembl" id="ENSCAFT00040045694.1">
    <property type="protein sequence ID" value="ENSCAFP00040039891.1"/>
    <property type="gene ID" value="ENSCAFG00040024539.1"/>
</dbReference>
<keyword evidence="5" id="KW-0227">DNA damage</keyword>
<evidence type="ECO:0000256" key="8">
    <source>
        <dbReference type="ARBA" id="ARBA00023204"/>
    </source>
</evidence>
<feature type="compositionally biased region" description="Pro residues" evidence="13">
    <location>
        <begin position="76"/>
        <end position="86"/>
    </location>
</feature>
<keyword evidence="8" id="KW-0234">DNA repair</keyword>
<evidence type="ECO:0000256" key="4">
    <source>
        <dbReference type="ARBA" id="ARBA00022553"/>
    </source>
</evidence>
<evidence type="ECO:0000259" key="14">
    <source>
        <dbReference type="PROSITE" id="PS50249"/>
    </source>
</evidence>
<dbReference type="PANTHER" id="PTHR31728">
    <property type="entry name" value="ABRAXAS FAMILY MEMBER"/>
    <property type="match status" value="1"/>
</dbReference>
<reference evidence="15" key="2">
    <citation type="submission" date="2025-08" db="UniProtKB">
        <authorList>
            <consortium name="Ensembl"/>
        </authorList>
    </citation>
    <scope>IDENTIFICATION</scope>
</reference>
<evidence type="ECO:0000256" key="5">
    <source>
        <dbReference type="ARBA" id="ARBA00022763"/>
    </source>
</evidence>
<dbReference type="CDD" id="cd23523">
    <property type="entry name" value="Abraxas_1"/>
    <property type="match status" value="1"/>
</dbReference>
<dbReference type="PRINTS" id="PR02051">
    <property type="entry name" value="PROTEINF175"/>
</dbReference>
<dbReference type="PROSITE" id="PS50249">
    <property type="entry name" value="MPN"/>
    <property type="match status" value="1"/>
</dbReference>
<proteinExistence type="inferred from homology"/>
<name>A0A8C0TT00_CANLF</name>
<dbReference type="AlphaFoldDB" id="A0A8C0TT00"/>
<evidence type="ECO:0000256" key="13">
    <source>
        <dbReference type="SAM" id="MobiDB-lite"/>
    </source>
</evidence>
<evidence type="ECO:0000256" key="6">
    <source>
        <dbReference type="ARBA" id="ARBA00022853"/>
    </source>
</evidence>
<keyword evidence="7 12" id="KW-0175">Coiled coil</keyword>
<evidence type="ECO:0000256" key="10">
    <source>
        <dbReference type="ARBA" id="ARBA00030629"/>
    </source>
</evidence>
<evidence type="ECO:0000313" key="16">
    <source>
        <dbReference type="Proteomes" id="UP000694542"/>
    </source>
</evidence>
<feature type="domain" description="MPN" evidence="14">
    <location>
        <begin position="207"/>
        <end position="360"/>
    </location>
</feature>
<dbReference type="PANTHER" id="PTHR31728:SF2">
    <property type="entry name" value="BRCA1-A COMPLEX SUBUNIT ABRAXAS 1"/>
    <property type="match status" value="1"/>
</dbReference>
<dbReference type="GO" id="GO:0006281">
    <property type="term" value="P:DNA repair"/>
    <property type="evidence" value="ECO:0007669"/>
    <property type="project" value="UniProtKB-KW"/>
</dbReference>
<dbReference type="Pfam" id="PF21125">
    <property type="entry name" value="MPN_2A_DUB_like"/>
    <property type="match status" value="1"/>
</dbReference>
<sequence>MHFDTINTAFPMIQAMLPSALLHLQSASVPRWLSSSGPPKRVRPWSAQASRHPAAFRDSKRPAQVTEGRPHQQRAPTPPGPAPRPRPLGGGRGVQCAGAGPAPSLGPASPPRRRRTRPGVPRLRPCPALRSRKHGGREHVGGAVRLCARRARVPAPQHRLGHAPFFCGESWSWKDGESAEPSPNSARKVPVNFPFLTTGGSFPGPPGFLVRGGGCACLWKCWARERSNKEGFLLGEVKGEAKNSITDSQMDDVEVIYTIDIQKYIPCYQLFSFYNSSGELNEQALRKILSSVKKAVVGWYKFRRHSDQIMTFRERLLHKNLQKHLSSQELVFLLLTPSIITESCSTHRLEHALYKPQKGLFHRIPLVVANLGMSEQLGYKTISGSCESTGFSRAVKTHSSEFFTEDGSLKEVHKINEMYASLQEELKSICKKVEYSEQAVEKLLKDVTRLKREIKKRKQAQTQAARENIEKDPQENIFLCQALRTFFPDQEFLHSCVISLKNRHISKSSCTANHQLNVIDNLTLMVEYTDVPEASPASGTPQMLKRKALDTDDGWQLKKSRLLEIQNKPSKTDPDSSNQEKASTVSSPETDEDIEKMKGSGEYPQSPTF</sequence>
<accession>A0A8C0TT00</accession>
<evidence type="ECO:0000256" key="11">
    <source>
        <dbReference type="ARBA" id="ARBA00030777"/>
    </source>
</evidence>
<keyword evidence="6" id="KW-0156">Chromatin regulator</keyword>
<organism evidence="15 16">
    <name type="scientific">Canis lupus familiaris</name>
    <name type="common">Dog</name>
    <name type="synonym">Canis familiaris</name>
    <dbReference type="NCBI Taxonomy" id="9615"/>
    <lineage>
        <taxon>Eukaryota</taxon>
        <taxon>Metazoa</taxon>
        <taxon>Chordata</taxon>
        <taxon>Craniata</taxon>
        <taxon>Vertebrata</taxon>
        <taxon>Euteleostomi</taxon>
        <taxon>Mammalia</taxon>
        <taxon>Eutheria</taxon>
        <taxon>Laurasiatheria</taxon>
        <taxon>Carnivora</taxon>
        <taxon>Caniformia</taxon>
        <taxon>Canidae</taxon>
        <taxon>Canis</taxon>
    </lineage>
</organism>
<dbReference type="GO" id="GO:0006325">
    <property type="term" value="P:chromatin organization"/>
    <property type="evidence" value="ECO:0007669"/>
    <property type="project" value="UniProtKB-KW"/>
</dbReference>
<dbReference type="InterPro" id="IPR037518">
    <property type="entry name" value="MPN"/>
</dbReference>
<feature type="region of interest" description="Disordered" evidence="13">
    <location>
        <begin position="558"/>
        <end position="609"/>
    </location>
</feature>
<keyword evidence="9" id="KW-0539">Nucleus</keyword>
<dbReference type="Proteomes" id="UP000694542">
    <property type="component" value="Chromosome 32"/>
</dbReference>
<feature type="coiled-coil region" evidence="12">
    <location>
        <begin position="433"/>
        <end position="470"/>
    </location>
</feature>
<dbReference type="InterPro" id="IPR023238">
    <property type="entry name" value="FAM175"/>
</dbReference>
<reference evidence="15" key="1">
    <citation type="submission" date="2018-10" db="EMBL/GenBank/DDBJ databases">
        <title>De novo assembly of a Great Dane genome.</title>
        <authorList>
            <person name="Kidd J.M."/>
            <person name="Pendleton A.L."/>
            <person name="Shen F."/>
            <person name="Emery S."/>
        </authorList>
    </citation>
    <scope>NUCLEOTIDE SEQUENCE [LARGE SCALE GENOMIC DNA]</scope>
    <source>
        <strain evidence="15">Great Dane</strain>
    </source>
</reference>
<comment type="similarity">
    <text evidence="2">Belongs to the FAM175 family. Abraxas subfamily.</text>
</comment>
<dbReference type="InterPro" id="IPR023239">
    <property type="entry name" value="BRISC_Abraxas1"/>
</dbReference>
<evidence type="ECO:0000256" key="12">
    <source>
        <dbReference type="SAM" id="Coils"/>
    </source>
</evidence>
<dbReference type="GO" id="GO:0005634">
    <property type="term" value="C:nucleus"/>
    <property type="evidence" value="ECO:0007669"/>
    <property type="project" value="UniProtKB-SubCell"/>
</dbReference>
<protein>
    <recommendedName>
        <fullName evidence="3">BRCA1-A complex subunit Abraxas 1</fullName>
    </recommendedName>
    <alternativeName>
        <fullName evidence="11">Coiled-coil domain-containing protein 98</fullName>
    </alternativeName>
    <alternativeName>
        <fullName evidence="10">Protein FAM175A</fullName>
    </alternativeName>
</protein>
<dbReference type="PRINTS" id="PR02052">
    <property type="entry name" value="ABRAXAS"/>
</dbReference>
<evidence type="ECO:0000256" key="9">
    <source>
        <dbReference type="ARBA" id="ARBA00023242"/>
    </source>
</evidence>
<evidence type="ECO:0000313" key="15">
    <source>
        <dbReference type="Ensembl" id="ENSCAFP00040039891.1"/>
    </source>
</evidence>
<feature type="region of interest" description="Disordered" evidence="13">
    <location>
        <begin position="31"/>
        <end position="137"/>
    </location>
</feature>
<feature type="compositionally biased region" description="Polar residues" evidence="13">
    <location>
        <begin position="575"/>
        <end position="588"/>
    </location>
</feature>
<evidence type="ECO:0000256" key="2">
    <source>
        <dbReference type="ARBA" id="ARBA00007890"/>
    </source>
</evidence>
<comment type="subcellular location">
    <subcellularLocation>
        <location evidence="1">Nucleus</location>
    </subcellularLocation>
</comment>
<evidence type="ECO:0000256" key="7">
    <source>
        <dbReference type="ARBA" id="ARBA00023054"/>
    </source>
</evidence>
<feature type="compositionally biased region" description="Low complexity" evidence="13">
    <location>
        <begin position="94"/>
        <end position="107"/>
    </location>
</feature>
<evidence type="ECO:0000256" key="3">
    <source>
        <dbReference type="ARBA" id="ARBA00013672"/>
    </source>
</evidence>
<keyword evidence="4" id="KW-0597">Phosphoprotein</keyword>